<dbReference type="Pfam" id="PF06276">
    <property type="entry name" value="FhuF"/>
    <property type="match status" value="1"/>
</dbReference>
<protein>
    <submittedName>
        <fullName evidence="5">IucA/IucC family siderophore biosynthesis protein</fullName>
    </submittedName>
</protein>
<dbReference type="InterPro" id="IPR037455">
    <property type="entry name" value="LucA/IucC-like"/>
</dbReference>
<dbReference type="InterPro" id="IPR022770">
    <property type="entry name" value="IucA/IucC-like_C"/>
</dbReference>
<comment type="pathway">
    <text evidence="1">Siderophore biosynthesis.</text>
</comment>
<dbReference type="Gene3D" id="6.10.250.3370">
    <property type="match status" value="1"/>
</dbReference>
<evidence type="ECO:0000259" key="3">
    <source>
        <dbReference type="Pfam" id="PF04183"/>
    </source>
</evidence>
<keyword evidence="6" id="KW-1185">Reference proteome</keyword>
<dbReference type="PANTHER" id="PTHR34384">
    <property type="entry name" value="L-2,3-DIAMINOPROPANOATE--CITRATE LIGASE"/>
    <property type="match status" value="1"/>
</dbReference>
<evidence type="ECO:0000313" key="6">
    <source>
        <dbReference type="Proteomes" id="UP000263377"/>
    </source>
</evidence>
<reference evidence="5 6" key="1">
    <citation type="submission" date="2018-08" db="EMBL/GenBank/DDBJ databases">
        <title>Diversity &amp; Physiological Properties of Lignin-Decomposing Actinobacteria from Soil.</title>
        <authorList>
            <person name="Roh S.G."/>
            <person name="Kim S.B."/>
        </authorList>
    </citation>
    <scope>NUCLEOTIDE SEQUENCE [LARGE SCALE GENOMIC DNA]</scope>
    <source>
        <strain evidence="5 6">MMS17-GH009</strain>
    </source>
</reference>
<dbReference type="EMBL" id="QVIG01000001">
    <property type="protein sequence ID" value="RGD63250.1"/>
    <property type="molecule type" value="Genomic_DNA"/>
</dbReference>
<dbReference type="Pfam" id="PF04183">
    <property type="entry name" value="IucA_IucC"/>
    <property type="match status" value="1"/>
</dbReference>
<gene>
    <name evidence="5" type="ORF">DR950_31025</name>
</gene>
<comment type="similarity">
    <text evidence="2">Belongs to the IucA/IucC family.</text>
</comment>
<dbReference type="GO" id="GO:0019290">
    <property type="term" value="P:siderophore biosynthetic process"/>
    <property type="evidence" value="ECO:0007669"/>
    <property type="project" value="InterPro"/>
</dbReference>
<evidence type="ECO:0000256" key="2">
    <source>
        <dbReference type="ARBA" id="ARBA00007832"/>
    </source>
</evidence>
<dbReference type="Gene3D" id="3.30.310.280">
    <property type="match status" value="1"/>
</dbReference>
<sequence length="575" mass="64638">MLGEFAYEELLRPVPGDEPGEYRLELPEAEYRFTARRGSYDSWQVAPESVRCSRPDGLDPLRFLPYARQTLGLRGETTGHLIRELSATLTADARQLATALTAAELADLDHAALEGRQTGHPWIVPNKGRIGFSAADAARWAPEARSPRPLPWIAVHRRLAEYRGVPGLERPEQLYARELDDVDALRAALGPDAEDYLLLPVHPWQWDETVLPLFAPWIASGEIVPLPSDGDPRLPQQSIRSFFNTAHPERCTVKLPLSILNTLVWRGLPVERTLAAPAVTAWLLGLRDADPYLRDECRVILLGEIASVTVDHPLYRELPEAPYQYKELLGAIWRQPLGPFLDGGERARTLASLLQTGSDGRALAAELIDRSGLLPGDWTARLFAAMMPPLLHFLYRYGLVFSPHGENAIVVFDPADAPVRLAVKDFVDDVNLSAQDLPELRGLPDEVAEVLLRESPQGLCQFIHSGLFIGVFRFLAPLLEAQTGLPETEFWALLRAEVLRYQDRFPELRERFELFDLFRPRIDRLCLNRNRLLMDGYQDRPHRPHAARYGTVPNALVAVDVRMPGQRDRIVTPAP</sequence>
<dbReference type="InterPro" id="IPR007310">
    <property type="entry name" value="Aerobactin_biosyn_IucA/IucC_N"/>
</dbReference>
<dbReference type="PANTHER" id="PTHR34384:SF6">
    <property type="entry name" value="STAPHYLOFERRIN B SYNTHASE"/>
    <property type="match status" value="1"/>
</dbReference>
<dbReference type="Gene3D" id="1.10.510.40">
    <property type="match status" value="1"/>
</dbReference>
<evidence type="ECO:0000256" key="1">
    <source>
        <dbReference type="ARBA" id="ARBA00004924"/>
    </source>
</evidence>
<evidence type="ECO:0000313" key="5">
    <source>
        <dbReference type="EMBL" id="RGD63250.1"/>
    </source>
</evidence>
<dbReference type="AlphaFoldDB" id="A0A373A6S8"/>
<feature type="domain" description="Aerobactin siderophore biosynthesis IucA/IucC N-terminal" evidence="3">
    <location>
        <begin position="111"/>
        <end position="355"/>
    </location>
</feature>
<evidence type="ECO:0000259" key="4">
    <source>
        <dbReference type="Pfam" id="PF06276"/>
    </source>
</evidence>
<organism evidence="5 6">
    <name type="scientific">Kitasatospora xanthocidica</name>
    <dbReference type="NCBI Taxonomy" id="83382"/>
    <lineage>
        <taxon>Bacteria</taxon>
        <taxon>Bacillati</taxon>
        <taxon>Actinomycetota</taxon>
        <taxon>Actinomycetes</taxon>
        <taxon>Kitasatosporales</taxon>
        <taxon>Streptomycetaceae</taxon>
        <taxon>Kitasatospora</taxon>
    </lineage>
</organism>
<name>A0A373A6S8_9ACTN</name>
<feature type="domain" description="Aerobactin siderophore biosynthesis IucA/IucC-like C-terminal" evidence="4">
    <location>
        <begin position="377"/>
        <end position="538"/>
    </location>
</feature>
<proteinExistence type="inferred from homology"/>
<accession>A0A373A6S8</accession>
<dbReference type="GO" id="GO:0016881">
    <property type="term" value="F:acid-amino acid ligase activity"/>
    <property type="evidence" value="ECO:0007669"/>
    <property type="project" value="UniProtKB-ARBA"/>
</dbReference>
<comment type="caution">
    <text evidence="5">The sequence shown here is derived from an EMBL/GenBank/DDBJ whole genome shotgun (WGS) entry which is preliminary data.</text>
</comment>
<dbReference type="Proteomes" id="UP000263377">
    <property type="component" value="Unassembled WGS sequence"/>
</dbReference>